<protein>
    <submittedName>
        <fullName evidence="1">Uncharacterized protein</fullName>
    </submittedName>
</protein>
<dbReference type="EMBL" id="JAENGZ010000547">
    <property type="protein sequence ID" value="KAG6957380.1"/>
    <property type="molecule type" value="Genomic_DNA"/>
</dbReference>
<sequence>MSRSWQLQPDQLEIQHRLQPPSTHKAGDFIVYRDGKLECRHDFGKTNGAAAYFPHYALHYPDAEHSLEKVTLVCSIFCRRRNVNLNWIATRAGLMISPT</sequence>
<accession>A0A8T1UB56</accession>
<name>A0A8T1UB56_9STRA</name>
<reference evidence="1" key="1">
    <citation type="submission" date="2021-01" db="EMBL/GenBank/DDBJ databases">
        <title>Phytophthora aleatoria, a newly-described species from Pinus radiata is distinct from Phytophthora cactorum isolates based on comparative genomics.</title>
        <authorList>
            <person name="Mcdougal R."/>
            <person name="Panda P."/>
            <person name="Williams N."/>
            <person name="Studholme D.J."/>
        </authorList>
    </citation>
    <scope>NUCLEOTIDE SEQUENCE</scope>
    <source>
        <strain evidence="1">NZFS 3830</strain>
    </source>
</reference>
<proteinExistence type="predicted"/>
<evidence type="ECO:0000313" key="1">
    <source>
        <dbReference type="EMBL" id="KAG6957380.1"/>
    </source>
</evidence>
<dbReference type="OrthoDB" id="116233at2759"/>
<dbReference type="Proteomes" id="UP000688947">
    <property type="component" value="Unassembled WGS sequence"/>
</dbReference>
<gene>
    <name evidence="1" type="ORF">JG687_00010019</name>
</gene>
<dbReference type="AlphaFoldDB" id="A0A8T1UB56"/>
<organism evidence="1 2">
    <name type="scientific">Phytophthora cactorum</name>
    <dbReference type="NCBI Taxonomy" id="29920"/>
    <lineage>
        <taxon>Eukaryota</taxon>
        <taxon>Sar</taxon>
        <taxon>Stramenopiles</taxon>
        <taxon>Oomycota</taxon>
        <taxon>Peronosporomycetes</taxon>
        <taxon>Peronosporales</taxon>
        <taxon>Peronosporaceae</taxon>
        <taxon>Phytophthora</taxon>
    </lineage>
</organism>
<evidence type="ECO:0000313" key="2">
    <source>
        <dbReference type="Proteomes" id="UP000688947"/>
    </source>
</evidence>
<comment type="caution">
    <text evidence="1">The sequence shown here is derived from an EMBL/GenBank/DDBJ whole genome shotgun (WGS) entry which is preliminary data.</text>
</comment>